<feature type="transmembrane region" description="Helical" evidence="2">
    <location>
        <begin position="48"/>
        <end position="70"/>
    </location>
</feature>
<feature type="compositionally biased region" description="Basic and acidic residues" evidence="1">
    <location>
        <begin position="96"/>
        <end position="114"/>
    </location>
</feature>
<evidence type="ECO:0008006" key="5">
    <source>
        <dbReference type="Google" id="ProtNLM"/>
    </source>
</evidence>
<keyword evidence="4" id="KW-1185">Reference proteome</keyword>
<proteinExistence type="predicted"/>
<name>A0A2N3LMY8_9BACI</name>
<evidence type="ECO:0000256" key="2">
    <source>
        <dbReference type="SAM" id="Phobius"/>
    </source>
</evidence>
<comment type="caution">
    <text evidence="3">The sequence shown here is derived from an EMBL/GenBank/DDBJ whole genome shotgun (WGS) entry which is preliminary data.</text>
</comment>
<gene>
    <name evidence="3" type="ORF">CWO92_06115</name>
</gene>
<protein>
    <recommendedName>
        <fullName evidence="5">GerMN domain-containing protein</fullName>
    </recommendedName>
</protein>
<feature type="region of interest" description="Disordered" evidence="1">
    <location>
        <begin position="76"/>
        <end position="114"/>
    </location>
</feature>
<organism evidence="3 4">
    <name type="scientific">Heyndrickxia camelliae</name>
    <dbReference type="NCBI Taxonomy" id="1707093"/>
    <lineage>
        <taxon>Bacteria</taxon>
        <taxon>Bacillati</taxon>
        <taxon>Bacillota</taxon>
        <taxon>Bacilli</taxon>
        <taxon>Bacillales</taxon>
        <taxon>Bacillaceae</taxon>
        <taxon>Heyndrickxia</taxon>
    </lineage>
</organism>
<evidence type="ECO:0000313" key="4">
    <source>
        <dbReference type="Proteomes" id="UP000233440"/>
    </source>
</evidence>
<accession>A0A2N3LMY8</accession>
<dbReference type="RefSeq" id="WP_101353317.1">
    <property type="nucleotide sequence ID" value="NZ_PIQO01000003.1"/>
</dbReference>
<keyword evidence="2" id="KW-0812">Transmembrane</keyword>
<dbReference type="Proteomes" id="UP000233440">
    <property type="component" value="Unassembled WGS sequence"/>
</dbReference>
<dbReference type="OrthoDB" id="2965336at2"/>
<evidence type="ECO:0000256" key="1">
    <source>
        <dbReference type="SAM" id="MobiDB-lite"/>
    </source>
</evidence>
<feature type="compositionally biased region" description="Basic and acidic residues" evidence="1">
    <location>
        <begin position="76"/>
        <end position="88"/>
    </location>
</feature>
<reference evidence="3 4" key="1">
    <citation type="submission" date="2017-11" db="EMBL/GenBank/DDBJ databases">
        <title>Bacillus camelliae sp. nov., isolated from pu'er tea.</title>
        <authorList>
            <person name="Niu L."/>
        </authorList>
    </citation>
    <scope>NUCLEOTIDE SEQUENCE [LARGE SCALE GENOMIC DNA]</scope>
    <source>
        <strain evidence="3 4">7578-1</strain>
    </source>
</reference>
<evidence type="ECO:0000313" key="3">
    <source>
        <dbReference type="EMBL" id="PKR85947.1"/>
    </source>
</evidence>
<dbReference type="AlphaFoldDB" id="A0A2N3LMY8"/>
<keyword evidence="2" id="KW-1133">Transmembrane helix</keyword>
<sequence>MANHPFDENHVEELLRNMPKIKDNRNIDDIYYSVQKQMIKKTKSKKMLFIPALSLLAVVILMVVISPIFFSQEEKQSSSLDRSDHKEAVAMTASKQKAELKKTEQDKPDVNANRSDKDLISKTAVYHEDLKENNVFTYAVLTNDAVVVPVSVLAPKKDNSDWVNQYKTIGKTLAQKTPALDNFLLIHGGLAYDADTKILHITIAKKDVPSINESIQLNLNRMVQYSFAYQDVKLVDFSDENGRPIEIGELGEIESQEINKTPQTAYYLYTSSDGKDYLLPTDETFSSYQSALDAMKTMPDDFHQPVIGQDINMKVREENKNQAIVQFTNSVQIDKEENPMDMIEAILLTAKNFGFKSVQFENVKPVQWDGFDFSKPVEVPIAPNKISME</sequence>
<dbReference type="EMBL" id="PIQO01000003">
    <property type="protein sequence ID" value="PKR85947.1"/>
    <property type="molecule type" value="Genomic_DNA"/>
</dbReference>
<keyword evidence="2" id="KW-0472">Membrane</keyword>